<proteinExistence type="predicted"/>
<evidence type="ECO:0000313" key="1">
    <source>
        <dbReference type="EMBL" id="CAG4938492.1"/>
    </source>
</evidence>
<dbReference type="AlphaFoldDB" id="A0A8S3W3C0"/>
<gene>
    <name evidence="1" type="ORF">PAPOLLO_LOCUS1644</name>
</gene>
<dbReference type="EMBL" id="CAJQZP010000095">
    <property type="protein sequence ID" value="CAG4938492.1"/>
    <property type="molecule type" value="Genomic_DNA"/>
</dbReference>
<comment type="caution">
    <text evidence="1">The sequence shown here is derived from an EMBL/GenBank/DDBJ whole genome shotgun (WGS) entry which is preliminary data.</text>
</comment>
<dbReference type="OrthoDB" id="4327074at2759"/>
<organism evidence="1 2">
    <name type="scientific">Parnassius apollo</name>
    <name type="common">Apollo butterfly</name>
    <name type="synonym">Papilio apollo</name>
    <dbReference type="NCBI Taxonomy" id="110799"/>
    <lineage>
        <taxon>Eukaryota</taxon>
        <taxon>Metazoa</taxon>
        <taxon>Ecdysozoa</taxon>
        <taxon>Arthropoda</taxon>
        <taxon>Hexapoda</taxon>
        <taxon>Insecta</taxon>
        <taxon>Pterygota</taxon>
        <taxon>Neoptera</taxon>
        <taxon>Endopterygota</taxon>
        <taxon>Lepidoptera</taxon>
        <taxon>Glossata</taxon>
        <taxon>Ditrysia</taxon>
        <taxon>Papilionoidea</taxon>
        <taxon>Papilionidae</taxon>
        <taxon>Parnassiinae</taxon>
        <taxon>Parnassini</taxon>
        <taxon>Parnassius</taxon>
        <taxon>Parnassius</taxon>
    </lineage>
</organism>
<accession>A0A8S3W3C0</accession>
<protein>
    <submittedName>
        <fullName evidence="1">(apollo) hypothetical protein</fullName>
    </submittedName>
</protein>
<sequence length="271" mass="31420">MKKPMLFTMFNVYISNPYYPVTRIVQPKMPFKFKKKCLRRQIPKDVILRAIEEISKGSKIKTTADKYKIPRSSMQRYHKQDSIKDSSHRFITSQIFTDEEEQKLSNCIIVCSKHHYGFTKIQARFEKPGIWPFNSNIFSNEDFLCFSVTDRDAPVTDETLSSRYDPIIQPTSTQVIPEQPERENQNEADPVNLNNIAVANSSSSFATDQITIEVAEVVTPEIIRPYPKACPRKLIKDARKKAKTRILTDTPEKRLIELTEQEKQSKNKAKK</sequence>
<name>A0A8S3W3C0_PARAO</name>
<reference evidence="1" key="1">
    <citation type="submission" date="2021-04" db="EMBL/GenBank/DDBJ databases">
        <authorList>
            <person name="Tunstrom K."/>
        </authorList>
    </citation>
    <scope>NUCLEOTIDE SEQUENCE</scope>
</reference>
<keyword evidence="2" id="KW-1185">Reference proteome</keyword>
<evidence type="ECO:0000313" key="2">
    <source>
        <dbReference type="Proteomes" id="UP000691718"/>
    </source>
</evidence>
<dbReference type="Proteomes" id="UP000691718">
    <property type="component" value="Unassembled WGS sequence"/>
</dbReference>